<evidence type="ECO:0000256" key="3">
    <source>
        <dbReference type="ARBA" id="ARBA00022670"/>
    </source>
</evidence>
<keyword evidence="4" id="KW-0833">Ubl conjugation pathway</keyword>
<dbReference type="GO" id="GO:0016579">
    <property type="term" value="P:protein deubiquitination"/>
    <property type="evidence" value="ECO:0007669"/>
    <property type="project" value="InterPro"/>
</dbReference>
<comment type="catalytic activity">
    <reaction evidence="1">
        <text>Thiol-dependent hydrolysis of ester, thioester, amide, peptide and isopeptide bonds formed by the C-terminal Gly of ubiquitin (a 76-residue protein attached to proteins as an intracellular targeting signal).</text>
        <dbReference type="EC" id="3.4.19.12"/>
    </reaction>
</comment>
<evidence type="ECO:0000259" key="7">
    <source>
        <dbReference type="PROSITE" id="PS50957"/>
    </source>
</evidence>
<sequence length="187" mass="21182">MYHERQSTFMCGKHALNCLFANAELERTIPLVTKSDMEVNANELYGELKRLGTTPWVSPYNWPLGLGNYDVTVLMKTAAQKDVEIGYLKADEILNALEKMEKDRYILGLLLNVKSSSLFGLVRTRHWYAILYHHKLGGFFNVDSKLEKPCALTEKECVNHINNAISSLDASVLRVTYLRESAALNPS</sequence>
<dbReference type="InterPro" id="IPR040053">
    <property type="entry name" value="JOSD1/2"/>
</dbReference>
<evidence type="ECO:0000256" key="4">
    <source>
        <dbReference type="ARBA" id="ARBA00022786"/>
    </source>
</evidence>
<feature type="active site" evidence="6">
    <location>
        <position position="11"/>
    </location>
</feature>
<feature type="active site" evidence="6">
    <location>
        <position position="143"/>
    </location>
</feature>
<evidence type="ECO:0000256" key="1">
    <source>
        <dbReference type="ARBA" id="ARBA00000707"/>
    </source>
</evidence>
<dbReference type="Gene3D" id="3.90.70.40">
    <property type="match status" value="1"/>
</dbReference>
<dbReference type="Pfam" id="PF02099">
    <property type="entry name" value="Josephin"/>
    <property type="match status" value="1"/>
</dbReference>
<dbReference type="AlphaFoldDB" id="A0A7S2SGS8"/>
<gene>
    <name evidence="8" type="ORF">QSP1433_LOCUS13989</name>
</gene>
<feature type="active site" evidence="6">
    <location>
        <position position="126"/>
    </location>
</feature>
<organism evidence="8">
    <name type="scientific">Mucochytrium quahogii</name>
    <dbReference type="NCBI Taxonomy" id="96639"/>
    <lineage>
        <taxon>Eukaryota</taxon>
        <taxon>Sar</taxon>
        <taxon>Stramenopiles</taxon>
        <taxon>Bigyra</taxon>
        <taxon>Labyrinthulomycetes</taxon>
        <taxon>Thraustochytrida</taxon>
        <taxon>Thraustochytriidae</taxon>
        <taxon>Mucochytrium</taxon>
    </lineage>
</organism>
<evidence type="ECO:0000256" key="2">
    <source>
        <dbReference type="ARBA" id="ARBA00012759"/>
    </source>
</evidence>
<keyword evidence="3" id="KW-0645">Protease</keyword>
<reference evidence="8" key="1">
    <citation type="submission" date="2021-01" db="EMBL/GenBank/DDBJ databases">
        <authorList>
            <person name="Corre E."/>
            <person name="Pelletier E."/>
            <person name="Niang G."/>
            <person name="Scheremetjew M."/>
            <person name="Finn R."/>
            <person name="Kale V."/>
            <person name="Holt S."/>
            <person name="Cochrane G."/>
            <person name="Meng A."/>
            <person name="Brown T."/>
            <person name="Cohen L."/>
        </authorList>
    </citation>
    <scope>NUCLEOTIDE SEQUENCE</scope>
    <source>
        <strain evidence="8">NY070348D</strain>
    </source>
</reference>
<protein>
    <recommendedName>
        <fullName evidence="2">ubiquitinyl hydrolase 1</fullName>
        <ecNumber evidence="2">3.4.19.12</ecNumber>
    </recommendedName>
</protein>
<dbReference type="PANTHER" id="PTHR13291">
    <property type="entry name" value="JOSEPHIN 1, 2"/>
    <property type="match status" value="1"/>
</dbReference>
<keyword evidence="5 6" id="KW-0378">Hydrolase</keyword>
<accession>A0A7S2SGS8</accession>
<dbReference type="PANTHER" id="PTHR13291:SF0">
    <property type="entry name" value="JOSEPHIN-LIKE PROTEIN"/>
    <property type="match status" value="1"/>
</dbReference>
<dbReference type="EMBL" id="HBHK01022023">
    <property type="protein sequence ID" value="CAD9699666.1"/>
    <property type="molecule type" value="Transcribed_RNA"/>
</dbReference>
<dbReference type="EC" id="3.4.19.12" evidence="2"/>
<proteinExistence type="predicted"/>
<evidence type="ECO:0000313" key="8">
    <source>
        <dbReference type="EMBL" id="CAD9699666.1"/>
    </source>
</evidence>
<evidence type="ECO:0000256" key="6">
    <source>
        <dbReference type="PROSITE-ProRule" id="PRU00331"/>
    </source>
</evidence>
<evidence type="ECO:0000256" key="5">
    <source>
        <dbReference type="ARBA" id="ARBA00022801"/>
    </source>
</evidence>
<dbReference type="SMART" id="SM01246">
    <property type="entry name" value="Josephin"/>
    <property type="match status" value="1"/>
</dbReference>
<dbReference type="InterPro" id="IPR006155">
    <property type="entry name" value="Josephin"/>
</dbReference>
<dbReference type="PROSITE" id="PS50957">
    <property type="entry name" value="JOSEPHIN"/>
    <property type="match status" value="1"/>
</dbReference>
<feature type="domain" description="Josephin" evidence="7">
    <location>
        <begin position="1"/>
        <end position="187"/>
    </location>
</feature>
<dbReference type="GO" id="GO:0004843">
    <property type="term" value="F:cysteine-type deubiquitinase activity"/>
    <property type="evidence" value="ECO:0007669"/>
    <property type="project" value="UniProtKB-EC"/>
</dbReference>
<dbReference type="GO" id="GO:0006508">
    <property type="term" value="P:proteolysis"/>
    <property type="evidence" value="ECO:0007669"/>
    <property type="project" value="UniProtKB-KW"/>
</dbReference>
<name>A0A7S2SGS8_9STRA</name>